<dbReference type="Pfam" id="PF00366">
    <property type="entry name" value="Ribosomal_S17"/>
    <property type="match status" value="1"/>
</dbReference>
<dbReference type="PRINTS" id="PR00973">
    <property type="entry name" value="RIBOSOMALS17"/>
</dbReference>
<dbReference type="PANTHER" id="PTHR10744">
    <property type="entry name" value="40S RIBOSOMAL PROTEIN S11 FAMILY MEMBER"/>
    <property type="match status" value="1"/>
</dbReference>
<dbReference type="PANTHER" id="PTHR10744:SF1">
    <property type="entry name" value="SMALL RIBOSOMAL SUBUNIT PROTEIN US17M"/>
    <property type="match status" value="1"/>
</dbReference>
<evidence type="ECO:0000256" key="5">
    <source>
        <dbReference type="ARBA" id="ARBA00023274"/>
    </source>
</evidence>
<keyword evidence="4 6" id="KW-0689">Ribosomal protein</keyword>
<dbReference type="AlphaFoldDB" id="A0A0H4T535"/>
<gene>
    <name evidence="6 7" type="primary">rpsQ</name>
</gene>
<dbReference type="CDD" id="cd00364">
    <property type="entry name" value="Ribosomal_uS17"/>
    <property type="match status" value="1"/>
</dbReference>
<name>A0A0H4T535_9BACT</name>
<dbReference type="GO" id="GO:0003735">
    <property type="term" value="F:structural constituent of ribosome"/>
    <property type="evidence" value="ECO:0007669"/>
    <property type="project" value="UniProtKB-UniRule"/>
</dbReference>
<evidence type="ECO:0000256" key="6">
    <source>
        <dbReference type="HAMAP-Rule" id="MF_01345"/>
    </source>
</evidence>
<keyword evidence="3 6" id="KW-0694">RNA-binding</keyword>
<dbReference type="EMBL" id="KT006969">
    <property type="protein sequence ID" value="AKQ01507.1"/>
    <property type="molecule type" value="Genomic_DNA"/>
</dbReference>
<evidence type="ECO:0000256" key="4">
    <source>
        <dbReference type="ARBA" id="ARBA00022980"/>
    </source>
</evidence>
<keyword evidence="5 6" id="KW-0687">Ribonucleoprotein</keyword>
<dbReference type="GO" id="GO:0019843">
    <property type="term" value="F:rRNA binding"/>
    <property type="evidence" value="ECO:0007669"/>
    <property type="project" value="UniProtKB-UniRule"/>
</dbReference>
<dbReference type="SUPFAM" id="SSF50249">
    <property type="entry name" value="Nucleic acid-binding proteins"/>
    <property type="match status" value="1"/>
</dbReference>
<dbReference type="NCBIfam" id="TIGR03635">
    <property type="entry name" value="uS17_bact"/>
    <property type="match status" value="1"/>
</dbReference>
<comment type="similarity">
    <text evidence="1 6">Belongs to the universal ribosomal protein uS17 family.</text>
</comment>
<dbReference type="InterPro" id="IPR019984">
    <property type="entry name" value="Ribosomal_uS17_bact/chlr"/>
</dbReference>
<accession>A0A0H4T535</accession>
<evidence type="ECO:0000256" key="1">
    <source>
        <dbReference type="ARBA" id="ARBA00010254"/>
    </source>
</evidence>
<reference evidence="7" key="1">
    <citation type="journal article" date="2015" name="ISME J.">
        <title>Aquifer environment selects for microbial species cohorts in sediment and groundwater.</title>
        <authorList>
            <person name="Hug L.A."/>
            <person name="Thomas B.C."/>
            <person name="Brown C.T."/>
            <person name="Frischkorn K.R."/>
            <person name="Williams K.H."/>
            <person name="Tringe S.G."/>
            <person name="Banfield J.F."/>
        </authorList>
    </citation>
    <scope>NUCLEOTIDE SEQUENCE</scope>
</reference>
<evidence type="ECO:0000256" key="2">
    <source>
        <dbReference type="ARBA" id="ARBA00022730"/>
    </source>
</evidence>
<dbReference type="GO" id="GO:0006412">
    <property type="term" value="P:translation"/>
    <property type="evidence" value="ECO:0007669"/>
    <property type="project" value="UniProtKB-UniRule"/>
</dbReference>
<evidence type="ECO:0000256" key="3">
    <source>
        <dbReference type="ARBA" id="ARBA00022884"/>
    </source>
</evidence>
<dbReference type="HAMAP" id="MF_01345_B">
    <property type="entry name" value="Ribosomal_uS17_B"/>
    <property type="match status" value="1"/>
</dbReference>
<comment type="function">
    <text evidence="6">One of the primary rRNA binding proteins, it binds specifically to the 5'-end of 16S ribosomal RNA.</text>
</comment>
<dbReference type="Gene3D" id="2.40.50.140">
    <property type="entry name" value="Nucleic acid-binding proteins"/>
    <property type="match status" value="1"/>
</dbReference>
<sequence>MELKGKVVSTKMQKTAVVSVERFVTHPIYKKRTKQSKNYKVHDEIGVSVGDFVKIAATRPISKDKHFRITEVIKK</sequence>
<dbReference type="InterPro" id="IPR012340">
    <property type="entry name" value="NA-bd_OB-fold"/>
</dbReference>
<protein>
    <recommendedName>
        <fullName evidence="6">Small ribosomal subunit protein uS17</fullName>
    </recommendedName>
</protein>
<keyword evidence="2 6" id="KW-0699">rRNA-binding</keyword>
<comment type="subunit">
    <text evidence="6">Part of the 30S ribosomal subunit.</text>
</comment>
<dbReference type="GO" id="GO:0022627">
    <property type="term" value="C:cytosolic small ribosomal subunit"/>
    <property type="evidence" value="ECO:0007669"/>
    <property type="project" value="UniProtKB-UniRule"/>
</dbReference>
<dbReference type="InterPro" id="IPR000266">
    <property type="entry name" value="Ribosomal_uS17"/>
</dbReference>
<organism evidence="7">
    <name type="scientific">uncultured Microgenomates bacterium Rifle_16ft_4_minimus_19697</name>
    <dbReference type="NCBI Taxonomy" id="1665107"/>
    <lineage>
        <taxon>Bacteria</taxon>
        <taxon>Candidatus Microgenomatota</taxon>
        <taxon>environmental samples</taxon>
    </lineage>
</organism>
<evidence type="ECO:0000313" key="7">
    <source>
        <dbReference type="EMBL" id="AKQ01507.1"/>
    </source>
</evidence>
<proteinExistence type="inferred from homology"/>
<dbReference type="NCBIfam" id="NF004123">
    <property type="entry name" value="PRK05610.1"/>
    <property type="match status" value="1"/>
</dbReference>